<sequence length="174" mass="18885">MQKLIKLSVLSIIILSFVNCSKSPHETVSGQVAGAQIRIEYNSPSVRGRQIFGALVAYGKLWRAGANAATTFTTDKDITVEGGKLAAGTYALFVIPRESGNWTLIFNSDHDRSGATIEGLSPADYEEKNGATDVLQVSIKPVKTDTLREHLTFKISDTGFSLSWENVVLPVAIR</sequence>
<gene>
    <name evidence="1" type="ORF">K8352_15415</name>
</gene>
<accession>A0AAE3JS71</accession>
<dbReference type="InterPro" id="IPR021314">
    <property type="entry name" value="DUF2911"/>
</dbReference>
<evidence type="ECO:0000313" key="1">
    <source>
        <dbReference type="EMBL" id="MCG2462148.1"/>
    </source>
</evidence>
<protein>
    <submittedName>
        <fullName evidence="1">DUF2911 domain-containing protein</fullName>
    </submittedName>
</protein>
<organism evidence="1 2">
    <name type="scientific">Cerina litoralis</name>
    <dbReference type="NCBI Taxonomy" id="2874477"/>
    <lineage>
        <taxon>Bacteria</taxon>
        <taxon>Pseudomonadati</taxon>
        <taxon>Bacteroidota</taxon>
        <taxon>Flavobacteriia</taxon>
        <taxon>Flavobacteriales</taxon>
        <taxon>Flavobacteriaceae</taxon>
        <taxon>Cerina</taxon>
    </lineage>
</organism>
<proteinExistence type="predicted"/>
<comment type="caution">
    <text evidence="1">The sequence shown here is derived from an EMBL/GenBank/DDBJ whole genome shotgun (WGS) entry which is preliminary data.</text>
</comment>
<dbReference type="Pfam" id="PF11138">
    <property type="entry name" value="DUF2911"/>
    <property type="match status" value="1"/>
</dbReference>
<dbReference type="Proteomes" id="UP001200642">
    <property type="component" value="Unassembled WGS sequence"/>
</dbReference>
<dbReference type="AlphaFoldDB" id="A0AAE3JS71"/>
<dbReference type="RefSeq" id="WP_317903285.1">
    <property type="nucleotide sequence ID" value="NZ_JAIRBC010000025.1"/>
</dbReference>
<keyword evidence="2" id="KW-1185">Reference proteome</keyword>
<reference evidence="1" key="1">
    <citation type="submission" date="2023-02" db="EMBL/GenBank/DDBJ databases">
        <title>Genome of Flavobacteriaceae gen. nov. sp. strain F89.</title>
        <authorList>
            <person name="Wang Y."/>
        </authorList>
    </citation>
    <scope>NUCLEOTIDE SEQUENCE</scope>
    <source>
        <strain evidence="1">F89</strain>
    </source>
</reference>
<dbReference type="EMBL" id="JAIRBC010000025">
    <property type="protein sequence ID" value="MCG2462148.1"/>
    <property type="molecule type" value="Genomic_DNA"/>
</dbReference>
<evidence type="ECO:0000313" key="2">
    <source>
        <dbReference type="Proteomes" id="UP001200642"/>
    </source>
</evidence>
<name>A0AAE3JS71_9FLAO</name>